<dbReference type="SUPFAM" id="SSF46785">
    <property type="entry name" value="Winged helix' DNA-binding domain"/>
    <property type="match status" value="1"/>
</dbReference>
<dbReference type="InterPro" id="IPR036390">
    <property type="entry name" value="WH_DNA-bd_sf"/>
</dbReference>
<dbReference type="GO" id="GO:0003677">
    <property type="term" value="F:DNA binding"/>
    <property type="evidence" value="ECO:0007669"/>
    <property type="project" value="UniProtKB-KW"/>
</dbReference>
<evidence type="ECO:0000256" key="4">
    <source>
        <dbReference type="ARBA" id="ARBA00023163"/>
    </source>
</evidence>
<dbReference type="AlphaFoldDB" id="A0A8J7KGS9"/>
<gene>
    <name evidence="6" type="ORF">IW245_003909</name>
</gene>
<dbReference type="RefSeq" id="WP_197004545.1">
    <property type="nucleotide sequence ID" value="NZ_BONS01000024.1"/>
</dbReference>
<dbReference type="PANTHER" id="PTHR30346">
    <property type="entry name" value="TRANSCRIPTIONAL DUAL REGULATOR HCAR-RELATED"/>
    <property type="match status" value="1"/>
</dbReference>
<comment type="caution">
    <text evidence="6">The sequence shown here is derived from an EMBL/GenBank/DDBJ whole genome shotgun (WGS) entry which is preliminary data.</text>
</comment>
<dbReference type="EMBL" id="JADOUF010000001">
    <property type="protein sequence ID" value="MBG6137715.1"/>
    <property type="molecule type" value="Genomic_DNA"/>
</dbReference>
<name>A0A8J7KGS9_9ACTN</name>
<dbReference type="Proteomes" id="UP000622552">
    <property type="component" value="Unassembled WGS sequence"/>
</dbReference>
<feature type="domain" description="HTH lysR-type" evidence="5">
    <location>
        <begin position="15"/>
        <end position="78"/>
    </location>
</feature>
<reference evidence="6" key="1">
    <citation type="submission" date="2020-11" db="EMBL/GenBank/DDBJ databases">
        <title>Sequencing the genomes of 1000 actinobacteria strains.</title>
        <authorList>
            <person name="Klenk H.-P."/>
        </authorList>
    </citation>
    <scope>NUCLEOTIDE SEQUENCE</scope>
    <source>
        <strain evidence="6">DSM 45356</strain>
    </source>
</reference>
<keyword evidence="2" id="KW-0805">Transcription regulation</keyword>
<evidence type="ECO:0000256" key="1">
    <source>
        <dbReference type="ARBA" id="ARBA00009437"/>
    </source>
</evidence>
<dbReference type="Gene3D" id="1.10.10.10">
    <property type="entry name" value="Winged helix-like DNA-binding domain superfamily/Winged helix DNA-binding domain"/>
    <property type="match status" value="1"/>
</dbReference>
<dbReference type="Pfam" id="PF00126">
    <property type="entry name" value="HTH_1"/>
    <property type="match status" value="1"/>
</dbReference>
<evidence type="ECO:0000256" key="2">
    <source>
        <dbReference type="ARBA" id="ARBA00023015"/>
    </source>
</evidence>
<protein>
    <submittedName>
        <fullName evidence="6">DNA-binding transcriptional LysR family regulator</fullName>
    </submittedName>
</protein>
<accession>A0A8J7KGS9</accession>
<evidence type="ECO:0000256" key="3">
    <source>
        <dbReference type="ARBA" id="ARBA00023125"/>
    </source>
</evidence>
<keyword evidence="7" id="KW-1185">Reference proteome</keyword>
<evidence type="ECO:0000259" key="5">
    <source>
        <dbReference type="Pfam" id="PF00126"/>
    </source>
</evidence>
<dbReference type="InterPro" id="IPR000847">
    <property type="entry name" value="LysR_HTH_N"/>
</dbReference>
<dbReference type="PANTHER" id="PTHR30346:SF0">
    <property type="entry name" value="HCA OPERON TRANSCRIPTIONAL ACTIVATOR HCAR"/>
    <property type="match status" value="1"/>
</dbReference>
<keyword evidence="4" id="KW-0804">Transcription</keyword>
<proteinExistence type="inferred from homology"/>
<organism evidence="6 7">
    <name type="scientific">Longispora fulva</name>
    <dbReference type="NCBI Taxonomy" id="619741"/>
    <lineage>
        <taxon>Bacteria</taxon>
        <taxon>Bacillati</taxon>
        <taxon>Actinomycetota</taxon>
        <taxon>Actinomycetes</taxon>
        <taxon>Micromonosporales</taxon>
        <taxon>Micromonosporaceae</taxon>
        <taxon>Longispora</taxon>
    </lineage>
</organism>
<sequence length="357" mass="40131">MASSDDSAPDEWECRQFIAVAEQRGVMKATEALHAETGRTVRRQTVSRTVARIEEWRDARLFTREGPQKLLCLTEEGQRFLESARTVVAEYQIMRGGGSAPGRPRTLACLPHHTSFVARAEDVLLEEHGFGVQVVYLDQASRGDSGFHENAVSRLRDRRYHWVVGPDVRDPACVSTRLYTAQLEAMVPVGYPHAAMTLTELVTEHQMLAPPPDMRSRRLLEDSIRRWDIPDPGPGTRVLTETYESATSVMRIRNEHRRPTRRSRVVVVPSDVALAYKPGREFAGRNADKFRWVPLCHRDEAGVEHRLTLDVFVTTTRTRDPDVLRVVDALREAVEHVNADGGTGLCGSSFPGISEQT</sequence>
<evidence type="ECO:0000313" key="7">
    <source>
        <dbReference type="Proteomes" id="UP000622552"/>
    </source>
</evidence>
<keyword evidence="3 6" id="KW-0238">DNA-binding</keyword>
<dbReference type="InterPro" id="IPR036388">
    <property type="entry name" value="WH-like_DNA-bd_sf"/>
</dbReference>
<dbReference type="GO" id="GO:0003700">
    <property type="term" value="F:DNA-binding transcription factor activity"/>
    <property type="evidence" value="ECO:0007669"/>
    <property type="project" value="InterPro"/>
</dbReference>
<comment type="similarity">
    <text evidence="1">Belongs to the LysR transcriptional regulatory family.</text>
</comment>
<evidence type="ECO:0000313" key="6">
    <source>
        <dbReference type="EMBL" id="MBG6137715.1"/>
    </source>
</evidence>
<dbReference type="GO" id="GO:0032993">
    <property type="term" value="C:protein-DNA complex"/>
    <property type="evidence" value="ECO:0007669"/>
    <property type="project" value="TreeGrafter"/>
</dbReference>